<comment type="caution">
    <text evidence="3">The sequence shown here is derived from an EMBL/GenBank/DDBJ whole genome shotgun (WGS) entry which is preliminary data.</text>
</comment>
<gene>
    <name evidence="3" type="ORF">BC643_0353</name>
</gene>
<dbReference type="OrthoDB" id="9792800at2"/>
<dbReference type="SUPFAM" id="SSF52540">
    <property type="entry name" value="P-loop containing nucleoside triphosphate hydrolases"/>
    <property type="match status" value="1"/>
</dbReference>
<evidence type="ECO:0000313" key="3">
    <source>
        <dbReference type="EMBL" id="RKD90017.1"/>
    </source>
</evidence>
<dbReference type="InterPro" id="IPR051396">
    <property type="entry name" value="Bact_Antivir_Def_Nuclease"/>
</dbReference>
<accession>A0A419W3G6</accession>
<dbReference type="Pfam" id="PF13175">
    <property type="entry name" value="AAA_15"/>
    <property type="match status" value="1"/>
</dbReference>
<dbReference type="EMBL" id="RAPN01000001">
    <property type="protein sequence ID" value="RKD90017.1"/>
    <property type="molecule type" value="Genomic_DNA"/>
</dbReference>
<evidence type="ECO:0000259" key="2">
    <source>
        <dbReference type="Pfam" id="PF13175"/>
    </source>
</evidence>
<dbReference type="PANTHER" id="PTHR43581">
    <property type="entry name" value="ATP/GTP PHOSPHATASE"/>
    <property type="match status" value="1"/>
</dbReference>
<dbReference type="Gene3D" id="3.40.50.300">
    <property type="entry name" value="P-loop containing nucleotide triphosphate hydrolases"/>
    <property type="match status" value="2"/>
</dbReference>
<dbReference type="InterPro" id="IPR027417">
    <property type="entry name" value="P-loop_NTPase"/>
</dbReference>
<keyword evidence="4" id="KW-1185">Reference proteome</keyword>
<dbReference type="InterPro" id="IPR041685">
    <property type="entry name" value="AAA_GajA/Old/RecF-like"/>
</dbReference>
<evidence type="ECO:0000259" key="1">
    <source>
        <dbReference type="Pfam" id="PF12476"/>
    </source>
</evidence>
<feature type="domain" description="DUF3696" evidence="1">
    <location>
        <begin position="532"/>
        <end position="585"/>
    </location>
</feature>
<sequence length="592" mass="67884">MAHLNYQGIENFRLFKGLNNFDFAPISIFTGVNNSGKSSVLKSILLFRESVLKSRKLEKLLFSESSQRLGTFSDCFNDSLLGEKAISYTYKLPIPQFDDEIKIKFEFIPEESFPENGILKSFSILKNGESILHFANIVKVQETPFYNKKVAFDLDGSIRKSLTIDLPYFIDKCVKMIIARKEGAAGRAELSQSIQEAILDGALSEDSQLEAMMGYASSIEHGNSVFNSFYSQKSIIQVDPDCEKIDTSQPLFFLRNGLTDEIIDDEKFQEKIEARINTIANNTTFVSYDNHDVSGFPQSPLEWFLEYDITSFIISQREIEGRNEIILSEFGDYLFNTFIKDFISNSFKYVLNFFAGVNSLTSIRANTERLYRNSSDIVDINSLIINFIESNINGDPRIKKFINQSLQLFNIGDGISVERHQGTASEIFIHKGDAKRLLADLGFGYSQLIPIIMKIALIAKRNLIEEDSNIYKFLPSVLILEEPESNLHPSYQSKLMDLIINAAKTFNIQFFIETHSEYLIRKLQYFIAKKELTPNDVKLYYFHDQEDSAEKKKQFERIEIRPDGILKQDFGEGFYDESIRLTMDLLKIQNVN</sequence>
<dbReference type="Proteomes" id="UP000283387">
    <property type="component" value="Unassembled WGS sequence"/>
</dbReference>
<name>A0A419W3G6_9BACT</name>
<protein>
    <submittedName>
        <fullName evidence="3">Uncharacterized protein DUF3696</fullName>
    </submittedName>
</protein>
<dbReference type="PANTHER" id="PTHR43581:SF2">
    <property type="entry name" value="EXCINUCLEASE ATPASE SUBUNIT"/>
    <property type="match status" value="1"/>
</dbReference>
<dbReference type="AlphaFoldDB" id="A0A419W3G6"/>
<feature type="domain" description="Endonuclease GajA/Old nuclease/RecF-like AAA" evidence="2">
    <location>
        <begin position="9"/>
        <end position="520"/>
    </location>
</feature>
<reference evidence="3 4" key="1">
    <citation type="submission" date="2018-09" db="EMBL/GenBank/DDBJ databases">
        <title>Genomic Encyclopedia of Archaeal and Bacterial Type Strains, Phase II (KMG-II): from individual species to whole genera.</title>
        <authorList>
            <person name="Goeker M."/>
        </authorList>
    </citation>
    <scope>NUCLEOTIDE SEQUENCE [LARGE SCALE GENOMIC DNA]</scope>
    <source>
        <strain evidence="3 4">DSM 27148</strain>
    </source>
</reference>
<dbReference type="RefSeq" id="WP_120271456.1">
    <property type="nucleotide sequence ID" value="NZ_RAPN01000001.1"/>
</dbReference>
<organism evidence="3 4">
    <name type="scientific">Mangrovibacterium diazotrophicum</name>
    <dbReference type="NCBI Taxonomy" id="1261403"/>
    <lineage>
        <taxon>Bacteria</taxon>
        <taxon>Pseudomonadati</taxon>
        <taxon>Bacteroidota</taxon>
        <taxon>Bacteroidia</taxon>
        <taxon>Marinilabiliales</taxon>
        <taxon>Prolixibacteraceae</taxon>
        <taxon>Mangrovibacterium</taxon>
    </lineage>
</organism>
<proteinExistence type="predicted"/>
<dbReference type="Pfam" id="PF12476">
    <property type="entry name" value="DUF3696"/>
    <property type="match status" value="1"/>
</dbReference>
<dbReference type="InterPro" id="IPR022532">
    <property type="entry name" value="DUF3696"/>
</dbReference>
<evidence type="ECO:0000313" key="4">
    <source>
        <dbReference type="Proteomes" id="UP000283387"/>
    </source>
</evidence>